<keyword evidence="2" id="KW-1185">Reference proteome</keyword>
<dbReference type="Proteomes" id="UP000535509">
    <property type="component" value="Unassembled WGS sequence"/>
</dbReference>
<feature type="non-terminal residue" evidence="1">
    <location>
        <position position="1"/>
    </location>
</feature>
<dbReference type="AlphaFoldDB" id="A0A825BGH6"/>
<proteinExistence type="predicted"/>
<organism evidence="1 2">
    <name type="scientific">Campylobacter fetus</name>
    <dbReference type="NCBI Taxonomy" id="196"/>
    <lineage>
        <taxon>Bacteria</taxon>
        <taxon>Pseudomonadati</taxon>
        <taxon>Campylobacterota</taxon>
        <taxon>Epsilonproteobacteria</taxon>
        <taxon>Campylobacterales</taxon>
        <taxon>Campylobacteraceae</taxon>
        <taxon>Campylobacter</taxon>
    </lineage>
</organism>
<comment type="caution">
    <text evidence="1">The sequence shown here is derived from an EMBL/GenBank/DDBJ whole genome shotgun (WGS) entry which is preliminary data.</text>
</comment>
<protein>
    <submittedName>
        <fullName evidence="1">DUF4214 domain-containing protein</fullName>
    </submittedName>
</protein>
<evidence type="ECO:0000313" key="2">
    <source>
        <dbReference type="Proteomes" id="UP000535509"/>
    </source>
</evidence>
<name>A0A825BGH6_CAMFE</name>
<reference evidence="1 2" key="1">
    <citation type="submission" date="2018-06" db="EMBL/GenBank/DDBJ databases">
        <authorList>
            <consortium name="PulseNet: The National Subtyping Network for Foodborne Disease Surveillance"/>
            <person name="Tarr C.L."/>
            <person name="Trees E."/>
            <person name="Katz L.S."/>
            <person name="Carleton-Romer H.A."/>
            <person name="Stroika S."/>
            <person name="Kucerova Z."/>
            <person name="Roache K.F."/>
            <person name="Sabol A.L."/>
            <person name="Besser J."/>
            <person name="Gerner-Smidt P."/>
        </authorList>
    </citation>
    <scope>NUCLEOTIDE SEQUENCE [LARGE SCALE GENOMIC DNA]</scope>
    <source>
        <strain evidence="1 2">PNUSAC001503</strain>
    </source>
</reference>
<sequence length="211" mass="22824">QNAGLFATLGGSFAENFNAILKEFQNVNKANSNLVLNTGQIQAPSSSSSKTVTANGAVLTNPKDFEVNSYYQQILGRSAEDAGLRYWSDSHLNGAELKAAMEYAVWRETGTTDKETLRRIQEKQGLKMFADGGIVTRPTAAMIGEAGYPEAVIPLQGGRGVKVDMDGAFTEVVSELKALKEELRAIKQNGVYNNRFLNENSDGSALLVKVV</sequence>
<accession>A0A825BGH6</accession>
<dbReference type="EMBL" id="AABTCC010000075">
    <property type="protein sequence ID" value="EAI8860071.1"/>
    <property type="molecule type" value="Genomic_DNA"/>
</dbReference>
<gene>
    <name evidence="1" type="ORF">CX802_09575</name>
</gene>
<evidence type="ECO:0000313" key="1">
    <source>
        <dbReference type="EMBL" id="EAI8860071.1"/>
    </source>
</evidence>